<sequence length="76" mass="8227">METKSHKTVFVTLIILAMVLSPMLTSCEAARFTHRELLQRGPICPECVCCEPPRAADTCCTCCVTPVAPESETGTP</sequence>
<protein>
    <submittedName>
        <fullName evidence="1">Uncharacterized protein</fullName>
    </submittedName>
</protein>
<gene>
    <name evidence="1" type="ORF">Vadar_031828</name>
</gene>
<comment type="caution">
    <text evidence="1">The sequence shown here is derived from an EMBL/GenBank/DDBJ whole genome shotgun (WGS) entry which is preliminary data.</text>
</comment>
<accession>A0ACB7Z023</accession>
<name>A0ACB7Z023_9ERIC</name>
<dbReference type="EMBL" id="CM037153">
    <property type="protein sequence ID" value="KAH7859122.1"/>
    <property type="molecule type" value="Genomic_DNA"/>
</dbReference>
<evidence type="ECO:0000313" key="1">
    <source>
        <dbReference type="EMBL" id="KAH7859122.1"/>
    </source>
</evidence>
<proteinExistence type="predicted"/>
<dbReference type="Proteomes" id="UP000828048">
    <property type="component" value="Chromosome 3"/>
</dbReference>
<evidence type="ECO:0000313" key="2">
    <source>
        <dbReference type="Proteomes" id="UP000828048"/>
    </source>
</evidence>
<organism evidence="1 2">
    <name type="scientific">Vaccinium darrowii</name>
    <dbReference type="NCBI Taxonomy" id="229202"/>
    <lineage>
        <taxon>Eukaryota</taxon>
        <taxon>Viridiplantae</taxon>
        <taxon>Streptophyta</taxon>
        <taxon>Embryophyta</taxon>
        <taxon>Tracheophyta</taxon>
        <taxon>Spermatophyta</taxon>
        <taxon>Magnoliopsida</taxon>
        <taxon>eudicotyledons</taxon>
        <taxon>Gunneridae</taxon>
        <taxon>Pentapetalae</taxon>
        <taxon>asterids</taxon>
        <taxon>Ericales</taxon>
        <taxon>Ericaceae</taxon>
        <taxon>Vaccinioideae</taxon>
        <taxon>Vaccinieae</taxon>
        <taxon>Vaccinium</taxon>
    </lineage>
</organism>
<keyword evidence="2" id="KW-1185">Reference proteome</keyword>
<reference evidence="1 2" key="1">
    <citation type="journal article" date="2021" name="Hortic Res">
        <title>High-quality reference genome and annotation aids understanding of berry development for evergreen blueberry (Vaccinium darrowii).</title>
        <authorList>
            <person name="Yu J."/>
            <person name="Hulse-Kemp A.M."/>
            <person name="Babiker E."/>
            <person name="Staton M."/>
        </authorList>
    </citation>
    <scope>NUCLEOTIDE SEQUENCE [LARGE SCALE GENOMIC DNA]</scope>
    <source>
        <strain evidence="2">cv. NJ 8807/NJ 8810</strain>
        <tissue evidence="1">Young leaf</tissue>
    </source>
</reference>